<reference evidence="2" key="1">
    <citation type="submission" date="2021-11" db="EMBL/GenBank/DDBJ databases">
        <title>Description of novel Flavobacterium species.</title>
        <authorList>
            <person name="Saticioglu I.B."/>
            <person name="Ay H."/>
            <person name="Altun S."/>
            <person name="Duman M."/>
        </authorList>
    </citation>
    <scope>NUCLEOTIDE SEQUENCE</scope>
    <source>
        <strain evidence="2">F-30</strain>
    </source>
</reference>
<dbReference type="InterPro" id="IPR005025">
    <property type="entry name" value="FMN_Rdtase-like_dom"/>
</dbReference>
<dbReference type="SUPFAM" id="SSF52218">
    <property type="entry name" value="Flavoproteins"/>
    <property type="match status" value="1"/>
</dbReference>
<name>A0ABS8MHR0_9FLAO</name>
<proteinExistence type="predicted"/>
<sequence>MEITAAIIIEKLPGDRHFFVNYIVNQAVENQTDRKINIKHEIMSKVIGIIAGSLRKESFSKKLAKAVQDMAPEGFDFKIIRLDELLVYNQDFDDNNEVPPAYVTFRNEVKQLDGFIFITPEYNRSVPAVLKNALDIGSRPYGKSVWDGKPGAIFSNSPGAVGGFGANHHLRQSLVFLNIPVMQQPEVYLAKINDAFEENGSIKEGATKEFIKKAVDAFIVWFNQNKNK</sequence>
<evidence type="ECO:0000313" key="3">
    <source>
        <dbReference type="Proteomes" id="UP001430679"/>
    </source>
</evidence>
<dbReference type="InterPro" id="IPR050712">
    <property type="entry name" value="NAD(P)H-dep_reductase"/>
</dbReference>
<dbReference type="PANTHER" id="PTHR30543:SF21">
    <property type="entry name" value="NAD(P)H-DEPENDENT FMN REDUCTASE LOT6"/>
    <property type="match status" value="1"/>
</dbReference>
<dbReference type="InterPro" id="IPR029039">
    <property type="entry name" value="Flavoprotein-like_sf"/>
</dbReference>
<accession>A0ABS8MHR0</accession>
<feature type="domain" description="NADPH-dependent FMN reductase-like" evidence="1">
    <location>
        <begin position="47"/>
        <end position="193"/>
    </location>
</feature>
<evidence type="ECO:0000313" key="2">
    <source>
        <dbReference type="EMBL" id="MCC9064893.1"/>
    </source>
</evidence>
<dbReference type="Proteomes" id="UP001430679">
    <property type="component" value="Unassembled WGS sequence"/>
</dbReference>
<dbReference type="Gene3D" id="3.40.50.360">
    <property type="match status" value="1"/>
</dbReference>
<keyword evidence="3" id="KW-1185">Reference proteome</keyword>
<dbReference type="RefSeq" id="WP_230038247.1">
    <property type="nucleotide sequence ID" value="NZ_JAJJMM010000001.1"/>
</dbReference>
<protein>
    <submittedName>
        <fullName evidence="2">NAD(P)H-dependent oxidoreductase</fullName>
    </submittedName>
</protein>
<dbReference type="Pfam" id="PF03358">
    <property type="entry name" value="FMN_red"/>
    <property type="match status" value="1"/>
</dbReference>
<organism evidence="2 3">
    <name type="scientific">Flavobacterium piscisymbiosum</name>
    <dbReference type="NCBI Taxonomy" id="2893753"/>
    <lineage>
        <taxon>Bacteria</taxon>
        <taxon>Pseudomonadati</taxon>
        <taxon>Bacteroidota</taxon>
        <taxon>Flavobacteriia</taxon>
        <taxon>Flavobacteriales</taxon>
        <taxon>Flavobacteriaceae</taxon>
        <taxon>Flavobacterium</taxon>
    </lineage>
</organism>
<comment type="caution">
    <text evidence="2">The sequence shown here is derived from an EMBL/GenBank/DDBJ whole genome shotgun (WGS) entry which is preliminary data.</text>
</comment>
<dbReference type="PANTHER" id="PTHR30543">
    <property type="entry name" value="CHROMATE REDUCTASE"/>
    <property type="match status" value="1"/>
</dbReference>
<gene>
    <name evidence="2" type="ORF">LNP81_17940</name>
</gene>
<evidence type="ECO:0000259" key="1">
    <source>
        <dbReference type="Pfam" id="PF03358"/>
    </source>
</evidence>
<dbReference type="EMBL" id="JAJJMM010000001">
    <property type="protein sequence ID" value="MCC9064893.1"/>
    <property type="molecule type" value="Genomic_DNA"/>
</dbReference>